<evidence type="ECO:0000313" key="2">
    <source>
        <dbReference type="Proteomes" id="UP001529510"/>
    </source>
</evidence>
<dbReference type="Proteomes" id="UP001529510">
    <property type="component" value="Unassembled WGS sequence"/>
</dbReference>
<evidence type="ECO:0000313" key="1">
    <source>
        <dbReference type="EMBL" id="KAL0179261.1"/>
    </source>
</evidence>
<organism evidence="1 2">
    <name type="scientific">Cirrhinus mrigala</name>
    <name type="common">Mrigala</name>
    <dbReference type="NCBI Taxonomy" id="683832"/>
    <lineage>
        <taxon>Eukaryota</taxon>
        <taxon>Metazoa</taxon>
        <taxon>Chordata</taxon>
        <taxon>Craniata</taxon>
        <taxon>Vertebrata</taxon>
        <taxon>Euteleostomi</taxon>
        <taxon>Actinopterygii</taxon>
        <taxon>Neopterygii</taxon>
        <taxon>Teleostei</taxon>
        <taxon>Ostariophysi</taxon>
        <taxon>Cypriniformes</taxon>
        <taxon>Cyprinidae</taxon>
        <taxon>Labeoninae</taxon>
        <taxon>Labeonini</taxon>
        <taxon>Cirrhinus</taxon>
    </lineage>
</organism>
<proteinExistence type="predicted"/>
<keyword evidence="2" id="KW-1185">Reference proteome</keyword>
<reference evidence="1 2" key="1">
    <citation type="submission" date="2024-05" db="EMBL/GenBank/DDBJ databases">
        <title>Genome sequencing and assembly of Indian major carp, Cirrhinus mrigala (Hamilton, 1822).</title>
        <authorList>
            <person name="Mohindra V."/>
            <person name="Chowdhury L.M."/>
            <person name="Lal K."/>
            <person name="Jena J.K."/>
        </authorList>
    </citation>
    <scope>NUCLEOTIDE SEQUENCE [LARGE SCALE GENOMIC DNA]</scope>
    <source>
        <strain evidence="1">CM1030</strain>
        <tissue evidence="1">Blood</tissue>
    </source>
</reference>
<name>A0ABD0PZI7_CIRMR</name>
<dbReference type="AlphaFoldDB" id="A0ABD0PZI7"/>
<sequence>TPPALCLSTSGKKGDSAPAIVQIPANLQSQSPPFVLGQQWLRPLLLGRDGQWLYIIDV</sequence>
<protein>
    <submittedName>
        <fullName evidence="1">Uncharacterized protein</fullName>
    </submittedName>
</protein>
<feature type="non-terminal residue" evidence="1">
    <location>
        <position position="58"/>
    </location>
</feature>
<gene>
    <name evidence="1" type="ORF">M9458_024703</name>
</gene>
<dbReference type="EMBL" id="JAMKFB020000012">
    <property type="protein sequence ID" value="KAL0179261.1"/>
    <property type="molecule type" value="Genomic_DNA"/>
</dbReference>
<feature type="non-terminal residue" evidence="1">
    <location>
        <position position="1"/>
    </location>
</feature>
<accession>A0ABD0PZI7</accession>
<comment type="caution">
    <text evidence="1">The sequence shown here is derived from an EMBL/GenBank/DDBJ whole genome shotgun (WGS) entry which is preliminary data.</text>
</comment>